<protein>
    <submittedName>
        <fullName evidence="5">5-dehydro-2-deoxygluconokinase</fullName>
        <ecNumber evidence="5">2.7.1.92</ecNumber>
    </submittedName>
</protein>
<dbReference type="PANTHER" id="PTHR43320">
    <property type="entry name" value="SUGAR KINASE"/>
    <property type="match status" value="1"/>
</dbReference>
<evidence type="ECO:0000313" key="5">
    <source>
        <dbReference type="EMBL" id="OJI93175.1"/>
    </source>
</evidence>
<dbReference type="CDD" id="cd01168">
    <property type="entry name" value="adenosine_kinase"/>
    <property type="match status" value="1"/>
</dbReference>
<reference evidence="5 6" key="1">
    <citation type="submission" date="2016-10" db="EMBL/GenBank/DDBJ databases">
        <title>Genome sequence of Planktotalea frisia SH6-1.</title>
        <authorList>
            <person name="Poehlein A."/>
            <person name="Bakenhus I."/>
            <person name="Voget S."/>
            <person name="Brinkhoff T."/>
            <person name="Simon M."/>
        </authorList>
    </citation>
    <scope>NUCLEOTIDE SEQUENCE [LARGE SCALE GENOMIC DNA]</scope>
    <source>
        <strain evidence="5 6">SH6-1</strain>
    </source>
</reference>
<dbReference type="AlphaFoldDB" id="A0A1L9NV48"/>
<dbReference type="InterPro" id="IPR052700">
    <property type="entry name" value="Carb_kinase_PfkB-like"/>
</dbReference>
<comment type="similarity">
    <text evidence="1">Belongs to the carbohydrate kinase PfkB family.</text>
</comment>
<dbReference type="Proteomes" id="UP000184514">
    <property type="component" value="Unassembled WGS sequence"/>
</dbReference>
<accession>A0A1L9NV48</accession>
<dbReference type="EMBL" id="MLCB01000154">
    <property type="protein sequence ID" value="OJI93175.1"/>
    <property type="molecule type" value="Genomic_DNA"/>
</dbReference>
<dbReference type="EC" id="2.7.1.92" evidence="5"/>
<evidence type="ECO:0000256" key="2">
    <source>
        <dbReference type="ARBA" id="ARBA00022679"/>
    </source>
</evidence>
<dbReference type="InterPro" id="IPR029056">
    <property type="entry name" value="Ribokinase-like"/>
</dbReference>
<evidence type="ECO:0000256" key="1">
    <source>
        <dbReference type="ARBA" id="ARBA00010688"/>
    </source>
</evidence>
<dbReference type="PANTHER" id="PTHR43320:SF3">
    <property type="entry name" value="CARBOHYDRATE KINASE PFKB DOMAIN-CONTAINING PROTEIN"/>
    <property type="match status" value="1"/>
</dbReference>
<dbReference type="InterPro" id="IPR011611">
    <property type="entry name" value="PfkB_dom"/>
</dbReference>
<evidence type="ECO:0000313" key="6">
    <source>
        <dbReference type="Proteomes" id="UP000184514"/>
    </source>
</evidence>
<dbReference type="Pfam" id="PF00294">
    <property type="entry name" value="PfkB"/>
    <property type="match status" value="1"/>
</dbReference>
<keyword evidence="2 5" id="KW-0808">Transferase</keyword>
<sequence length="330" mass="34720">MKNYKVVGIGNAVVDVITQSDDSFLANMGIEKGIMQLIEKDRAEVLYGSMSERTQAAGGSVANSIAGIGSLGLRTAFVGRVSDDALGKFYAKAMTDEGTVFVNDPIAGGELPTSRSMIFVSPDGERSMNTYLGISAELGPEDVSEDVGANAEIVFLEGYLFDKDKGKEAFVKLARACRAAGGKAGIAISDPFCVERHRADFLDLIENELDYVIGNEEEVKSLFETDDLDAAISKLSAICPLAVCTRSGDGVSIMSGGARIDVPVTKVVPVDATGAGDQFAAGFLYGLATERDLETCGKMGCICAGEVIGHVGPRPKVNISAMFRDAGLET</sequence>
<dbReference type="STRING" id="696762.PFRI_26340"/>
<dbReference type="OrthoDB" id="9813569at2"/>
<feature type="domain" description="Carbohydrate kinase PfkB" evidence="4">
    <location>
        <begin position="44"/>
        <end position="315"/>
    </location>
</feature>
<keyword evidence="3 5" id="KW-0418">Kinase</keyword>
<organism evidence="5 6">
    <name type="scientific">Planktotalea frisia</name>
    <dbReference type="NCBI Taxonomy" id="696762"/>
    <lineage>
        <taxon>Bacteria</taxon>
        <taxon>Pseudomonadati</taxon>
        <taxon>Pseudomonadota</taxon>
        <taxon>Alphaproteobacteria</taxon>
        <taxon>Rhodobacterales</taxon>
        <taxon>Paracoccaceae</taxon>
        <taxon>Planktotalea</taxon>
    </lineage>
</organism>
<dbReference type="GO" id="GO:0047590">
    <property type="term" value="F:5-dehydro-2-deoxygluconokinase activity"/>
    <property type="evidence" value="ECO:0007669"/>
    <property type="project" value="UniProtKB-EC"/>
</dbReference>
<evidence type="ECO:0000256" key="3">
    <source>
        <dbReference type="ARBA" id="ARBA00022777"/>
    </source>
</evidence>
<keyword evidence="6" id="KW-1185">Reference proteome</keyword>
<dbReference type="RefSeq" id="WP_072631166.1">
    <property type="nucleotide sequence ID" value="NZ_JABBAN010000058.1"/>
</dbReference>
<gene>
    <name evidence="5" type="primary">iolC_1</name>
    <name evidence="5" type="ORF">PFRI_26340</name>
</gene>
<proteinExistence type="inferred from homology"/>
<name>A0A1L9NV48_9RHOB</name>
<comment type="caution">
    <text evidence="5">The sequence shown here is derived from an EMBL/GenBank/DDBJ whole genome shotgun (WGS) entry which is preliminary data.</text>
</comment>
<dbReference type="Gene3D" id="3.40.1190.20">
    <property type="match status" value="1"/>
</dbReference>
<evidence type="ECO:0000259" key="4">
    <source>
        <dbReference type="Pfam" id="PF00294"/>
    </source>
</evidence>
<dbReference type="SUPFAM" id="SSF53613">
    <property type="entry name" value="Ribokinase-like"/>
    <property type="match status" value="1"/>
</dbReference>